<feature type="region of interest" description="Disordered" evidence="1">
    <location>
        <begin position="1"/>
        <end position="57"/>
    </location>
</feature>
<keyword evidence="3" id="KW-1185">Reference proteome</keyword>
<dbReference type="SUPFAM" id="SSF48371">
    <property type="entry name" value="ARM repeat"/>
    <property type="match status" value="1"/>
</dbReference>
<dbReference type="RefSeq" id="WP_377131294.1">
    <property type="nucleotide sequence ID" value="NZ_JBHSFI010000001.1"/>
</dbReference>
<evidence type="ECO:0000313" key="2">
    <source>
        <dbReference type="EMBL" id="MFC4626821.1"/>
    </source>
</evidence>
<protein>
    <recommendedName>
        <fullName evidence="4">HEAT repeat protein</fullName>
    </recommendedName>
</protein>
<comment type="caution">
    <text evidence="2">The sequence shown here is derived from an EMBL/GenBank/DDBJ whole genome shotgun (WGS) entry which is preliminary data.</text>
</comment>
<sequence length="735" mass="80152">MTADEKPAGGTPQNDADRPRRRAGGDEPADQDGRTDENDREADPDGEPETDSSLNLADLDRDLTRFLGPDSIRFDAPVDIRGATTIGGSQHIHLGGEQRRRTLSTPIAVEYLVEMRQLDADHPSAGAARAALQTNKLCILQGPRGSGRGFIARTAAADLVGEGGHCRLIEPGTDPRDLAAEDFEADCSYVLESPEIARDRSLAEYVLARLASLLTRRKAALVLVVDDDVLATDEVTTWVVRITDSLSRAAVLRSHLRHHSAREGRTEGLELLDDPLITTWLDQDAPSLTEVARIGARLAKGDPPAECVEGAGARQRETVREILGSPEKPRELAIAIAFFGGLPYSTVYRMETGLAELVHAVTGDDGPRRSRFLRERRSRLDEIGAEITQRTVTTEYGASPAEVVEFRRPQMFDAVIEQTWRDFGGSEILLTWLGGLAVHRDVAVRLRAATSVGRLSWLGFGDVAENLLQSWSYSTSSRRRLAAAMALSVAMQNEAVAGHALGLVESWTTAGSRQQRTTAALSWGLAVSPLWPYPALDGLGRLLSDRDGGVVARAVRDGLSNVFEGHPELVVRTLDQWWSTADASYRREILAAFLQSCPLSGVGRRASALPAVLEMLETGLTRPAPRPADGSDGGSAREAVLRLWRAALRAPESQPVALPLLLDWVRQADRETPYRDPVLELIVHVVVDERDRLRLRHALKGLLSKPRDPSPTASSPTAQVALERLDERAPTRARP</sequence>
<name>A0ABV9HCM2_9MICO</name>
<evidence type="ECO:0008006" key="4">
    <source>
        <dbReference type="Google" id="ProtNLM"/>
    </source>
</evidence>
<feature type="compositionally biased region" description="Basic and acidic residues" evidence="1">
    <location>
        <begin position="31"/>
        <end position="43"/>
    </location>
</feature>
<gene>
    <name evidence="2" type="ORF">ACFO6V_01160</name>
</gene>
<evidence type="ECO:0000256" key="1">
    <source>
        <dbReference type="SAM" id="MobiDB-lite"/>
    </source>
</evidence>
<organism evidence="2 3">
    <name type="scientific">Promicromonospora alba</name>
    <dbReference type="NCBI Taxonomy" id="1616110"/>
    <lineage>
        <taxon>Bacteria</taxon>
        <taxon>Bacillati</taxon>
        <taxon>Actinomycetota</taxon>
        <taxon>Actinomycetes</taxon>
        <taxon>Micrococcales</taxon>
        <taxon>Promicromonosporaceae</taxon>
        <taxon>Promicromonospora</taxon>
    </lineage>
</organism>
<feature type="region of interest" description="Disordered" evidence="1">
    <location>
        <begin position="703"/>
        <end position="735"/>
    </location>
</feature>
<dbReference type="Proteomes" id="UP001596011">
    <property type="component" value="Unassembled WGS sequence"/>
</dbReference>
<dbReference type="InterPro" id="IPR016024">
    <property type="entry name" value="ARM-type_fold"/>
</dbReference>
<reference evidence="3" key="1">
    <citation type="journal article" date="2019" name="Int. J. Syst. Evol. Microbiol.">
        <title>The Global Catalogue of Microorganisms (GCM) 10K type strain sequencing project: providing services to taxonomists for standard genome sequencing and annotation.</title>
        <authorList>
            <consortium name="The Broad Institute Genomics Platform"/>
            <consortium name="The Broad Institute Genome Sequencing Center for Infectious Disease"/>
            <person name="Wu L."/>
            <person name="Ma J."/>
        </authorList>
    </citation>
    <scope>NUCLEOTIDE SEQUENCE [LARGE SCALE GENOMIC DNA]</scope>
    <source>
        <strain evidence="3">CCUG 42722</strain>
    </source>
</reference>
<dbReference type="EMBL" id="JBHSFI010000001">
    <property type="protein sequence ID" value="MFC4626821.1"/>
    <property type="molecule type" value="Genomic_DNA"/>
</dbReference>
<evidence type="ECO:0000313" key="3">
    <source>
        <dbReference type="Proteomes" id="UP001596011"/>
    </source>
</evidence>
<proteinExistence type="predicted"/>
<feature type="compositionally biased region" description="Basic and acidic residues" evidence="1">
    <location>
        <begin position="723"/>
        <end position="735"/>
    </location>
</feature>
<accession>A0ABV9HCM2</accession>